<evidence type="ECO:0000313" key="6">
    <source>
        <dbReference type="EMBL" id="QIA63843.1"/>
    </source>
</evidence>
<keyword evidence="2" id="KW-0597">Phosphoprotein</keyword>
<dbReference type="Gene3D" id="1.20.120.160">
    <property type="entry name" value="HPT domain"/>
    <property type="match status" value="1"/>
</dbReference>
<feature type="modified residue" description="Phosphohistidine" evidence="2">
    <location>
        <position position="352"/>
    </location>
</feature>
<gene>
    <name evidence="6" type="ORF">GT360_10060</name>
</gene>
<feature type="domain" description="HPt" evidence="5">
    <location>
        <begin position="314"/>
        <end position="406"/>
    </location>
</feature>
<feature type="compositionally biased region" description="Low complexity" evidence="3">
    <location>
        <begin position="254"/>
        <end position="271"/>
    </location>
</feature>
<evidence type="ECO:0000259" key="5">
    <source>
        <dbReference type="PROSITE" id="PS50894"/>
    </source>
</evidence>
<sequence length="406" mass="44907">MKFHKGYIALVIWALATITGIIWIRGEYAILTALEELDSEIQQTRTLVSIEPVYQTNHLDHLALSTHLINSLKLELLSSQQNALFTHDVNQLMLLVERFTRLTEQLSDNQLQVVDLLDTLGRLMEQYKTDPKVHALLTELGSLTFIAMFGDTSSNAYVYRDLDRLYTASLTLPEHDRVPFQRILAESSDTLGAYAQGAYLIEQLVEFEVSRYVTDLRQELLSHIRNGGIAFALVGFIPAFLLLFDHSNKPRVASPSPIGSSKSVSEGQSVSNDSSSNPPQSASYEERDAETMQSSPEAVSKVDYDYMLDSVNGDKESVALLLGVFVEDHKGDAQKIGDLIAQQDPEAMRAAHSLKGVAASIGASPLKEIATIIEANIKQGRVTSEAELDQLAKYLAQTVESAKQYT</sequence>
<feature type="compositionally biased region" description="Polar residues" evidence="3">
    <location>
        <begin position="272"/>
        <end position="283"/>
    </location>
</feature>
<dbReference type="InterPro" id="IPR008207">
    <property type="entry name" value="Sig_transdc_His_kin_Hpt_dom"/>
</dbReference>
<feature type="region of interest" description="Disordered" evidence="3">
    <location>
        <begin position="253"/>
        <end position="297"/>
    </location>
</feature>
<evidence type="ECO:0000256" key="3">
    <source>
        <dbReference type="SAM" id="MobiDB-lite"/>
    </source>
</evidence>
<protein>
    <recommendedName>
        <fullName evidence="5">HPt domain-containing protein</fullName>
    </recommendedName>
</protein>
<dbReference type="Proteomes" id="UP000464262">
    <property type="component" value="Chromosome 1"/>
</dbReference>
<dbReference type="RefSeq" id="WP_164648738.1">
    <property type="nucleotide sequence ID" value="NZ_CP047475.1"/>
</dbReference>
<dbReference type="PROSITE" id="PS50894">
    <property type="entry name" value="HPT"/>
    <property type="match status" value="1"/>
</dbReference>
<dbReference type="AlphaFoldDB" id="A0A7Z2YDZ1"/>
<evidence type="ECO:0000313" key="7">
    <source>
        <dbReference type="Proteomes" id="UP000464262"/>
    </source>
</evidence>
<keyword evidence="4" id="KW-0472">Membrane</keyword>
<dbReference type="KEGG" id="vas:GT360_10060"/>
<keyword evidence="1" id="KW-0902">Two-component regulatory system</keyword>
<keyword evidence="7" id="KW-1185">Reference proteome</keyword>
<dbReference type="CDD" id="cd00088">
    <property type="entry name" value="HPT"/>
    <property type="match status" value="1"/>
</dbReference>
<dbReference type="EMBL" id="CP047475">
    <property type="protein sequence ID" value="QIA63843.1"/>
    <property type="molecule type" value="Genomic_DNA"/>
</dbReference>
<dbReference type="Pfam" id="PF01627">
    <property type="entry name" value="Hpt"/>
    <property type="match status" value="1"/>
</dbReference>
<keyword evidence="4" id="KW-1133">Transmembrane helix</keyword>
<dbReference type="GO" id="GO:0004672">
    <property type="term" value="F:protein kinase activity"/>
    <property type="evidence" value="ECO:0007669"/>
    <property type="project" value="UniProtKB-ARBA"/>
</dbReference>
<dbReference type="InterPro" id="IPR036641">
    <property type="entry name" value="HPT_dom_sf"/>
</dbReference>
<evidence type="ECO:0000256" key="2">
    <source>
        <dbReference type="PROSITE-ProRule" id="PRU00110"/>
    </source>
</evidence>
<dbReference type="GO" id="GO:0000160">
    <property type="term" value="P:phosphorelay signal transduction system"/>
    <property type="evidence" value="ECO:0007669"/>
    <property type="project" value="UniProtKB-KW"/>
</dbReference>
<accession>A0A7Z2YDZ1</accession>
<evidence type="ECO:0000256" key="1">
    <source>
        <dbReference type="ARBA" id="ARBA00023012"/>
    </source>
</evidence>
<proteinExistence type="predicted"/>
<reference evidence="6 7" key="1">
    <citation type="submission" date="2020-01" db="EMBL/GenBank/DDBJ databases">
        <title>Whole genome and functional gene identification of agarase of Vibrio HN897.</title>
        <authorList>
            <person name="Liu Y."/>
            <person name="Zhao Z."/>
        </authorList>
    </citation>
    <scope>NUCLEOTIDE SEQUENCE [LARGE SCALE GENOMIC DNA]</scope>
    <source>
        <strain evidence="6 7">HN897</strain>
    </source>
</reference>
<name>A0A7Z2YDZ1_9VIBR</name>
<feature type="transmembrane region" description="Helical" evidence="4">
    <location>
        <begin position="6"/>
        <end position="24"/>
    </location>
</feature>
<keyword evidence="4" id="KW-0812">Transmembrane</keyword>
<evidence type="ECO:0000256" key="4">
    <source>
        <dbReference type="SAM" id="Phobius"/>
    </source>
</evidence>
<dbReference type="SUPFAM" id="SSF47226">
    <property type="entry name" value="Histidine-containing phosphotransfer domain, HPT domain"/>
    <property type="match status" value="1"/>
</dbReference>
<organism evidence="6 7">
    <name type="scientific">Vibrio astriarenae</name>
    <dbReference type="NCBI Taxonomy" id="1481923"/>
    <lineage>
        <taxon>Bacteria</taxon>
        <taxon>Pseudomonadati</taxon>
        <taxon>Pseudomonadota</taxon>
        <taxon>Gammaproteobacteria</taxon>
        <taxon>Vibrionales</taxon>
        <taxon>Vibrionaceae</taxon>
        <taxon>Vibrio</taxon>
    </lineage>
</organism>